<reference evidence="1" key="1">
    <citation type="submission" date="2022-11" db="EMBL/GenBank/DDBJ databases">
        <authorList>
            <person name="Hyden B.L."/>
            <person name="Feng K."/>
            <person name="Yates T."/>
            <person name="Jawdy S."/>
            <person name="Smart L.B."/>
            <person name="Muchero W."/>
        </authorList>
    </citation>
    <scope>NUCLEOTIDE SEQUENCE</scope>
    <source>
        <tissue evidence="1">Shoot tip</tissue>
    </source>
</reference>
<dbReference type="EMBL" id="JAPFFM010000015">
    <property type="protein sequence ID" value="KAJ6710280.1"/>
    <property type="molecule type" value="Genomic_DNA"/>
</dbReference>
<name>A0A9Q0YTZ1_9ROSI</name>
<evidence type="ECO:0000313" key="1">
    <source>
        <dbReference type="EMBL" id="KAJ6710280.1"/>
    </source>
</evidence>
<gene>
    <name evidence="1" type="ORF">OIU74_011212</name>
</gene>
<organism evidence="1 2">
    <name type="scientific">Salix koriyanagi</name>
    <dbReference type="NCBI Taxonomy" id="2511006"/>
    <lineage>
        <taxon>Eukaryota</taxon>
        <taxon>Viridiplantae</taxon>
        <taxon>Streptophyta</taxon>
        <taxon>Embryophyta</taxon>
        <taxon>Tracheophyta</taxon>
        <taxon>Spermatophyta</taxon>
        <taxon>Magnoliopsida</taxon>
        <taxon>eudicotyledons</taxon>
        <taxon>Gunneridae</taxon>
        <taxon>Pentapetalae</taxon>
        <taxon>rosids</taxon>
        <taxon>fabids</taxon>
        <taxon>Malpighiales</taxon>
        <taxon>Salicaceae</taxon>
        <taxon>Saliceae</taxon>
        <taxon>Salix</taxon>
    </lineage>
</organism>
<sequence>MAVCLDRVFRLLRFFLLVALWWFSTERSVKTKAKK</sequence>
<dbReference type="Proteomes" id="UP001151752">
    <property type="component" value="Chromosome 2"/>
</dbReference>
<comment type="caution">
    <text evidence="1">The sequence shown here is derived from an EMBL/GenBank/DDBJ whole genome shotgun (WGS) entry which is preliminary data.</text>
</comment>
<reference evidence="1" key="2">
    <citation type="journal article" date="2023" name="Int. J. Mol. Sci.">
        <title>De Novo Assembly and Annotation of 11 Diverse Shrub Willow (Salix) Genomes Reveals Novel Gene Organization in Sex-Linked Regions.</title>
        <authorList>
            <person name="Hyden B."/>
            <person name="Feng K."/>
            <person name="Yates T.B."/>
            <person name="Jawdy S."/>
            <person name="Cereghino C."/>
            <person name="Smart L.B."/>
            <person name="Muchero W."/>
        </authorList>
    </citation>
    <scope>NUCLEOTIDE SEQUENCE</scope>
    <source>
        <tissue evidence="1">Shoot tip</tissue>
    </source>
</reference>
<protein>
    <submittedName>
        <fullName evidence="1">Uncharacterized protein</fullName>
    </submittedName>
</protein>
<evidence type="ECO:0000313" key="2">
    <source>
        <dbReference type="Proteomes" id="UP001151752"/>
    </source>
</evidence>
<proteinExistence type="predicted"/>
<accession>A0A9Q0YTZ1</accession>
<keyword evidence="2" id="KW-1185">Reference proteome</keyword>
<dbReference type="AlphaFoldDB" id="A0A9Q0YTZ1"/>